<evidence type="ECO:0000313" key="2">
    <source>
        <dbReference type="EMBL" id="MFC7450428.1"/>
    </source>
</evidence>
<keyword evidence="1" id="KW-0732">Signal</keyword>
<protein>
    <recommendedName>
        <fullName evidence="4">DUF3761 domain-containing protein</fullName>
    </recommendedName>
</protein>
<organism evidence="2 3">
    <name type="scientific">Rhodococcus daqingensis</name>
    <dbReference type="NCBI Taxonomy" id="2479363"/>
    <lineage>
        <taxon>Bacteria</taxon>
        <taxon>Bacillati</taxon>
        <taxon>Actinomycetota</taxon>
        <taxon>Actinomycetes</taxon>
        <taxon>Mycobacteriales</taxon>
        <taxon>Nocardiaceae</taxon>
        <taxon>Rhodococcus</taxon>
    </lineage>
</organism>
<evidence type="ECO:0000313" key="3">
    <source>
        <dbReference type="Proteomes" id="UP001596484"/>
    </source>
</evidence>
<dbReference type="EMBL" id="JBHTCS010000025">
    <property type="protein sequence ID" value="MFC7450428.1"/>
    <property type="molecule type" value="Genomic_DNA"/>
</dbReference>
<dbReference type="RefSeq" id="WP_378408351.1">
    <property type="nucleotide sequence ID" value="NZ_JBHTCS010000025.1"/>
</dbReference>
<evidence type="ECO:0008006" key="4">
    <source>
        <dbReference type="Google" id="ProtNLM"/>
    </source>
</evidence>
<reference evidence="3" key="1">
    <citation type="journal article" date="2019" name="Int. J. Syst. Evol. Microbiol.">
        <title>The Global Catalogue of Microorganisms (GCM) 10K type strain sequencing project: providing services to taxonomists for standard genome sequencing and annotation.</title>
        <authorList>
            <consortium name="The Broad Institute Genomics Platform"/>
            <consortium name="The Broad Institute Genome Sequencing Center for Infectious Disease"/>
            <person name="Wu L."/>
            <person name="Ma J."/>
        </authorList>
    </citation>
    <scope>NUCLEOTIDE SEQUENCE [LARGE SCALE GENOMIC DNA]</scope>
    <source>
        <strain evidence="3">ICMP 19430</strain>
    </source>
</reference>
<comment type="caution">
    <text evidence="2">The sequence shown here is derived from an EMBL/GenBank/DDBJ whole genome shotgun (WGS) entry which is preliminary data.</text>
</comment>
<sequence length="93" mass="9549">MTSRTAKTLAASFIVAAGLAGATASVAQAEIRTAPDGTQTTVCVYNGKDYSVGSKVYHPDGTYQTCKSSGEWQRVEPGMGDVRPAPAAPKAVA</sequence>
<proteinExistence type="predicted"/>
<name>A0ABW2S4F6_9NOCA</name>
<accession>A0ABW2S4F6</accession>
<feature type="signal peptide" evidence="1">
    <location>
        <begin position="1"/>
        <end position="29"/>
    </location>
</feature>
<feature type="chain" id="PRO_5045299780" description="DUF3761 domain-containing protein" evidence="1">
    <location>
        <begin position="30"/>
        <end position="93"/>
    </location>
</feature>
<dbReference type="Proteomes" id="UP001596484">
    <property type="component" value="Unassembled WGS sequence"/>
</dbReference>
<gene>
    <name evidence="2" type="ORF">ACFQS9_21255</name>
</gene>
<keyword evidence="3" id="KW-1185">Reference proteome</keyword>
<evidence type="ECO:0000256" key="1">
    <source>
        <dbReference type="SAM" id="SignalP"/>
    </source>
</evidence>